<evidence type="ECO:0000313" key="2">
    <source>
        <dbReference type="EMBL" id="CAH2041491.1"/>
    </source>
</evidence>
<proteinExistence type="predicted"/>
<dbReference type="InterPro" id="IPR006170">
    <property type="entry name" value="PBP/GOBP"/>
</dbReference>
<dbReference type="SUPFAM" id="SSF47565">
    <property type="entry name" value="Insect pheromone/odorant-binding proteins"/>
    <property type="match status" value="1"/>
</dbReference>
<name>A0ABN8HYK5_9NEOP</name>
<evidence type="ECO:0000313" key="3">
    <source>
        <dbReference type="Proteomes" id="UP000837857"/>
    </source>
</evidence>
<organism evidence="2 3">
    <name type="scientific">Iphiclides podalirius</name>
    <name type="common">scarce swallowtail</name>
    <dbReference type="NCBI Taxonomy" id="110791"/>
    <lineage>
        <taxon>Eukaryota</taxon>
        <taxon>Metazoa</taxon>
        <taxon>Ecdysozoa</taxon>
        <taxon>Arthropoda</taxon>
        <taxon>Hexapoda</taxon>
        <taxon>Insecta</taxon>
        <taxon>Pterygota</taxon>
        <taxon>Neoptera</taxon>
        <taxon>Endopterygota</taxon>
        <taxon>Lepidoptera</taxon>
        <taxon>Glossata</taxon>
        <taxon>Ditrysia</taxon>
        <taxon>Papilionoidea</taxon>
        <taxon>Papilionidae</taxon>
        <taxon>Papilioninae</taxon>
        <taxon>Iphiclides</taxon>
    </lineage>
</organism>
<sequence length="115" mass="13200">MECTKDHPVTGEEINMLNKHEIPDKKNVKCLLACVYRKTTWMDEKGMFVVENAYKMSKEKYPDDAAKLENSKKLYDICKKVNEETFSDGEEGCERAAKLTKCLTENAPKLGFVLE</sequence>
<dbReference type="EMBL" id="OW152825">
    <property type="protein sequence ID" value="CAH2041491.1"/>
    <property type="molecule type" value="Genomic_DNA"/>
</dbReference>
<dbReference type="CDD" id="cd23992">
    <property type="entry name" value="PBP_GOBP"/>
    <property type="match status" value="1"/>
</dbReference>
<keyword evidence="1" id="KW-0732">Signal</keyword>
<dbReference type="Gene3D" id="1.10.238.20">
    <property type="entry name" value="Pheromone/general odorant binding protein domain"/>
    <property type="match status" value="1"/>
</dbReference>
<keyword evidence="3" id="KW-1185">Reference proteome</keyword>
<dbReference type="PANTHER" id="PTHR11857">
    <property type="entry name" value="ODORANT BINDING PROTEIN-RELATED"/>
    <property type="match status" value="1"/>
</dbReference>
<dbReference type="Proteomes" id="UP000837857">
    <property type="component" value="Chromosome 13"/>
</dbReference>
<dbReference type="InterPro" id="IPR036728">
    <property type="entry name" value="PBP_GOBP_sf"/>
</dbReference>
<reference evidence="2" key="1">
    <citation type="submission" date="2022-03" db="EMBL/GenBank/DDBJ databases">
        <authorList>
            <person name="Martin H S."/>
        </authorList>
    </citation>
    <scope>NUCLEOTIDE SEQUENCE</scope>
</reference>
<dbReference type="PANTHER" id="PTHR11857:SF42">
    <property type="entry name" value="GENERAL ODORANT-BINDING PROTEIN 19D-RELATED"/>
    <property type="match status" value="1"/>
</dbReference>
<dbReference type="SMART" id="SM00708">
    <property type="entry name" value="PhBP"/>
    <property type="match status" value="1"/>
</dbReference>
<dbReference type="Pfam" id="PF01395">
    <property type="entry name" value="PBP_GOBP"/>
    <property type="match status" value="1"/>
</dbReference>
<evidence type="ECO:0000256" key="1">
    <source>
        <dbReference type="ARBA" id="ARBA00022729"/>
    </source>
</evidence>
<accession>A0ABN8HYK5</accession>
<protein>
    <submittedName>
        <fullName evidence="2">Uncharacterized protein</fullName>
    </submittedName>
</protein>
<gene>
    <name evidence="2" type="ORF">IPOD504_LOCUS3199</name>
</gene>
<feature type="non-terminal residue" evidence="2">
    <location>
        <position position="1"/>
    </location>
</feature>